<name>A0A3R8JTE5_9FIRM</name>
<dbReference type="Pfam" id="PF09820">
    <property type="entry name" value="AAA-ATPase_like"/>
    <property type="match status" value="1"/>
</dbReference>
<accession>A0A3R8JTE5</accession>
<protein>
    <recommendedName>
        <fullName evidence="1">AAA-ATPase-like domain-containing protein</fullName>
    </recommendedName>
</protein>
<dbReference type="InterPro" id="IPR012547">
    <property type="entry name" value="PDDEXK_9"/>
</dbReference>
<dbReference type="EMBL" id="RHJS01000002">
    <property type="protein sequence ID" value="RRK35129.1"/>
    <property type="molecule type" value="Genomic_DNA"/>
</dbReference>
<evidence type="ECO:0000259" key="1">
    <source>
        <dbReference type="Pfam" id="PF09820"/>
    </source>
</evidence>
<feature type="domain" description="AAA-ATPase-like" evidence="1">
    <location>
        <begin position="8"/>
        <end position="232"/>
    </location>
</feature>
<dbReference type="Pfam" id="PF08011">
    <property type="entry name" value="PDDEXK_9"/>
    <property type="match status" value="1"/>
</dbReference>
<evidence type="ECO:0000313" key="2">
    <source>
        <dbReference type="EMBL" id="RRK35129.1"/>
    </source>
</evidence>
<keyword evidence="3" id="KW-1185">Reference proteome</keyword>
<reference evidence="2" key="1">
    <citation type="submission" date="2018-10" db="EMBL/GenBank/DDBJ databases">
        <title>Schaedlerella arabinophila gen. nov. sp. nov., isolated from the mouse intestinal tract and comparative analysis with the genome of the closely related altered Schaedler flora strain ASF502.</title>
        <authorList>
            <person name="Miyake S."/>
            <person name="Soh M."/>
            <person name="Seedorf H."/>
        </authorList>
    </citation>
    <scope>NUCLEOTIDE SEQUENCE [LARGE SCALE GENOMIC DNA]</scope>
    <source>
        <strain evidence="2">DSM 106076</strain>
    </source>
</reference>
<sequence>MEEKKKLPIGIEFFKDFKADNFYYVDKTGFISELLRTRGSVNLFTRPRRFGKSLNLDMLKSFFEIGMDPSLFDGLEISKEAELCEQYMGRYPVISVSLKDVDGEDYQAAFEAFSAVISEEATRLDYLLQSDKLTQYDKAKLVRLIEGELDKPIYLQSGLKLLTSLLYKHYEVPVIVLIDEYDVPLDKAYQRGYYSEMVQLIRLLFSRLLKTNANMHFAVITGCLRIARESIFTGLNNFKVRTISDVRFAEHFGFTNEEVKSMLSYYGLEDKYNLFKEWYDGYHFGNVDVYCPWSVINQCDKFCESGNAQIESHWANSSNNAIIKEIIEEATESTRSDIEALISGETVKKRLIPELTYTDFDSRDIDIRQSYLWSVLFATGYITDAGEPENGVHTLAIPNKEVLGIYDTKIHSWLRVKATGNTVNWHRFCSAFKEGDAETIQVVFNEFMADSISIRDTYVKKEMKENFYHGMLLGLLKAEGSWIVKSNAESGTGYTDIKLVIPPERTGCIIEVKYAENGTFETACRKAMKQIDHDGYVVSLKQEGMQTIHKYGIACYKKNCRVIYQEEKI</sequence>
<gene>
    <name evidence="2" type="ORF">EBB54_00790</name>
</gene>
<dbReference type="Proteomes" id="UP000274920">
    <property type="component" value="Unassembled WGS sequence"/>
</dbReference>
<organism evidence="2 3">
    <name type="scientific">Schaedlerella arabinosiphila</name>
    <dbReference type="NCBI Taxonomy" id="2044587"/>
    <lineage>
        <taxon>Bacteria</taxon>
        <taxon>Bacillati</taxon>
        <taxon>Bacillota</taxon>
        <taxon>Clostridia</taxon>
        <taxon>Lachnospirales</taxon>
        <taxon>Lachnospiraceae</taxon>
        <taxon>Schaedlerella</taxon>
    </lineage>
</organism>
<dbReference type="PANTHER" id="PTHR34825:SF1">
    <property type="entry name" value="AAA-ATPASE-LIKE DOMAIN-CONTAINING PROTEIN"/>
    <property type="match status" value="1"/>
</dbReference>
<comment type="caution">
    <text evidence="2">The sequence shown here is derived from an EMBL/GenBank/DDBJ whole genome shotgun (WGS) entry which is preliminary data.</text>
</comment>
<dbReference type="AlphaFoldDB" id="A0A3R8JTE5"/>
<evidence type="ECO:0000313" key="3">
    <source>
        <dbReference type="Proteomes" id="UP000274920"/>
    </source>
</evidence>
<dbReference type="InterPro" id="IPR018631">
    <property type="entry name" value="AAA-ATPase-like_dom"/>
</dbReference>
<proteinExistence type="predicted"/>
<dbReference type="PANTHER" id="PTHR34825">
    <property type="entry name" value="CONSERVED PROTEIN, WITH A WEAK D-GALACTARATE DEHYDRATASE/ALTRONATE HYDROLASE DOMAIN"/>
    <property type="match status" value="1"/>
</dbReference>
<dbReference type="RefSeq" id="WP_125125964.1">
    <property type="nucleotide sequence ID" value="NZ_RHJS01000002.1"/>
</dbReference>